<dbReference type="VEuPathDB" id="AmoebaDB:DDB_G0288409"/>
<dbReference type="AlphaFoldDB" id="Q54IZ4"/>
<dbReference type="KEGG" id="ddi:DDB_G0288409"/>
<keyword evidence="2" id="KW-1185">Reference proteome</keyword>
<comment type="caution">
    <text evidence="1">The sequence shown here is derived from an EMBL/GenBank/DDBJ whole genome shotgun (WGS) entry which is preliminary data.</text>
</comment>
<sequence length="109" mass="13203">MSFMDKRFTPKYKTISDGAEMIRNNQFSLLKDKIKINCRYLQFHDKRYSQFYDKIGCEIENLQVYQLFIEEFNHIPTVEDLKIATSFGANKFIRYLLEKSQLEQPKFER</sequence>
<evidence type="ECO:0000313" key="2">
    <source>
        <dbReference type="Proteomes" id="UP000002195"/>
    </source>
</evidence>
<evidence type="ECO:0000313" key="1">
    <source>
        <dbReference type="EMBL" id="EAL63230.1"/>
    </source>
</evidence>
<dbReference type="Proteomes" id="UP000002195">
    <property type="component" value="Unassembled WGS sequence"/>
</dbReference>
<dbReference type="PaxDb" id="44689-DDB0187929"/>
<accession>Q54IZ4</accession>
<gene>
    <name evidence="1" type="ORF">DDB_G0288409</name>
</gene>
<reference evidence="1 2" key="1">
    <citation type="journal article" date="2005" name="Nature">
        <title>The genome of the social amoeba Dictyostelium discoideum.</title>
        <authorList>
            <consortium name="The Dictyostelium discoideum Sequencing Consortium"/>
            <person name="Eichinger L."/>
            <person name="Pachebat J.A."/>
            <person name="Glockner G."/>
            <person name="Rajandream M.A."/>
            <person name="Sucgang R."/>
            <person name="Berriman M."/>
            <person name="Song J."/>
            <person name="Olsen R."/>
            <person name="Szafranski K."/>
            <person name="Xu Q."/>
            <person name="Tunggal B."/>
            <person name="Kummerfeld S."/>
            <person name="Madera M."/>
            <person name="Konfortov B.A."/>
            <person name="Rivero F."/>
            <person name="Bankier A.T."/>
            <person name="Lehmann R."/>
            <person name="Hamlin N."/>
            <person name="Davies R."/>
            <person name="Gaudet P."/>
            <person name="Fey P."/>
            <person name="Pilcher K."/>
            <person name="Chen G."/>
            <person name="Saunders D."/>
            <person name="Sodergren E."/>
            <person name="Davis P."/>
            <person name="Kerhornou A."/>
            <person name="Nie X."/>
            <person name="Hall N."/>
            <person name="Anjard C."/>
            <person name="Hemphill L."/>
            <person name="Bason N."/>
            <person name="Farbrother P."/>
            <person name="Desany B."/>
            <person name="Just E."/>
            <person name="Morio T."/>
            <person name="Rost R."/>
            <person name="Churcher C."/>
            <person name="Cooper J."/>
            <person name="Haydock S."/>
            <person name="van Driessche N."/>
            <person name="Cronin A."/>
            <person name="Goodhead I."/>
            <person name="Muzny D."/>
            <person name="Mourier T."/>
            <person name="Pain A."/>
            <person name="Lu M."/>
            <person name="Harper D."/>
            <person name="Lindsay R."/>
            <person name="Hauser H."/>
            <person name="James K."/>
            <person name="Quiles M."/>
            <person name="Madan Babu M."/>
            <person name="Saito T."/>
            <person name="Buchrieser C."/>
            <person name="Wardroper A."/>
            <person name="Felder M."/>
            <person name="Thangavelu M."/>
            <person name="Johnson D."/>
            <person name="Knights A."/>
            <person name="Loulseged H."/>
            <person name="Mungall K."/>
            <person name="Oliver K."/>
            <person name="Price C."/>
            <person name="Quail M.A."/>
            <person name="Urushihara H."/>
            <person name="Hernandez J."/>
            <person name="Rabbinowitsch E."/>
            <person name="Steffen D."/>
            <person name="Sanders M."/>
            <person name="Ma J."/>
            <person name="Kohara Y."/>
            <person name="Sharp S."/>
            <person name="Simmonds M."/>
            <person name="Spiegler S."/>
            <person name="Tivey A."/>
            <person name="Sugano S."/>
            <person name="White B."/>
            <person name="Walker D."/>
            <person name="Woodward J."/>
            <person name="Winckler T."/>
            <person name="Tanaka Y."/>
            <person name="Shaulsky G."/>
            <person name="Schleicher M."/>
            <person name="Weinstock G."/>
            <person name="Rosenthal A."/>
            <person name="Cox E.C."/>
            <person name="Chisholm R.L."/>
            <person name="Gibbs R."/>
            <person name="Loomis W.F."/>
            <person name="Platzer M."/>
            <person name="Kay R.R."/>
            <person name="Williams J."/>
            <person name="Dear P.H."/>
            <person name="Noegel A.A."/>
            <person name="Barrell B."/>
            <person name="Kuspa A."/>
        </authorList>
    </citation>
    <scope>NUCLEOTIDE SEQUENCE [LARGE SCALE GENOMIC DNA]</scope>
    <source>
        <strain evidence="1 2">AX4</strain>
    </source>
</reference>
<dbReference type="RefSeq" id="XP_636736.1">
    <property type="nucleotide sequence ID" value="XM_631644.1"/>
</dbReference>
<dbReference type="InParanoid" id="Q54IZ4"/>
<dbReference type="EMBL" id="AAFI02000111">
    <property type="protein sequence ID" value="EAL63230.1"/>
    <property type="molecule type" value="Genomic_DNA"/>
</dbReference>
<proteinExistence type="predicted"/>
<organism evidence="1 2">
    <name type="scientific">Dictyostelium discoideum</name>
    <name type="common">Social amoeba</name>
    <dbReference type="NCBI Taxonomy" id="44689"/>
    <lineage>
        <taxon>Eukaryota</taxon>
        <taxon>Amoebozoa</taxon>
        <taxon>Evosea</taxon>
        <taxon>Eumycetozoa</taxon>
        <taxon>Dictyostelia</taxon>
        <taxon>Dictyosteliales</taxon>
        <taxon>Dictyosteliaceae</taxon>
        <taxon>Dictyostelium</taxon>
    </lineage>
</organism>
<dbReference type="HOGENOM" id="CLU_2188924_0_0_1"/>
<dbReference type="GeneID" id="8626613"/>
<protein>
    <submittedName>
        <fullName evidence="1">Uncharacterized protein</fullName>
    </submittedName>
</protein>
<name>Q54IZ4_DICDI</name>